<evidence type="ECO:0000313" key="2">
    <source>
        <dbReference type="EMBL" id="CAI5727678.1"/>
    </source>
</evidence>
<proteinExistence type="predicted"/>
<accession>A0AAV0TVA1</accession>
<dbReference type="Proteomes" id="UP001159659">
    <property type="component" value="Unassembled WGS sequence"/>
</dbReference>
<dbReference type="AlphaFoldDB" id="A0AAV0TVA1"/>
<organism evidence="2 3">
    <name type="scientific">Peronospora farinosa</name>
    <dbReference type="NCBI Taxonomy" id="134698"/>
    <lineage>
        <taxon>Eukaryota</taxon>
        <taxon>Sar</taxon>
        <taxon>Stramenopiles</taxon>
        <taxon>Oomycota</taxon>
        <taxon>Peronosporomycetes</taxon>
        <taxon>Peronosporales</taxon>
        <taxon>Peronosporaceae</taxon>
        <taxon>Peronospora</taxon>
    </lineage>
</organism>
<feature type="domain" description="Reverse transcriptase Ty1/copia-type" evidence="1">
    <location>
        <begin position="85"/>
        <end position="311"/>
    </location>
</feature>
<dbReference type="Pfam" id="PF07727">
    <property type="entry name" value="RVT_2"/>
    <property type="match status" value="1"/>
</dbReference>
<protein>
    <recommendedName>
        <fullName evidence="1">Reverse transcriptase Ty1/copia-type domain-containing protein</fullName>
    </recommendedName>
</protein>
<dbReference type="SUPFAM" id="SSF56672">
    <property type="entry name" value="DNA/RNA polymerases"/>
    <property type="match status" value="1"/>
</dbReference>
<gene>
    <name evidence="2" type="ORF">PFR002_LOCUS5631</name>
</gene>
<dbReference type="EMBL" id="CANTFK010000797">
    <property type="protein sequence ID" value="CAI5727678.1"/>
    <property type="molecule type" value="Genomic_DNA"/>
</dbReference>
<dbReference type="Pfam" id="PF14223">
    <property type="entry name" value="Retrotran_gag_2"/>
    <property type="match status" value="1"/>
</dbReference>
<reference evidence="2" key="1">
    <citation type="submission" date="2022-12" db="EMBL/GenBank/DDBJ databases">
        <authorList>
            <person name="Webb A."/>
        </authorList>
    </citation>
    <scope>NUCLEOTIDE SEQUENCE</scope>
    <source>
        <strain evidence="2">Pf2</strain>
    </source>
</reference>
<evidence type="ECO:0000313" key="3">
    <source>
        <dbReference type="Proteomes" id="UP001159659"/>
    </source>
</evidence>
<comment type="caution">
    <text evidence="2">The sequence shown here is derived from an EMBL/GenBank/DDBJ whole genome shotgun (WGS) entry which is preliminary data.</text>
</comment>
<name>A0AAV0TVA1_9STRA</name>
<dbReference type="InterPro" id="IPR013103">
    <property type="entry name" value="RVT_2"/>
</dbReference>
<dbReference type="InterPro" id="IPR043502">
    <property type="entry name" value="DNA/RNA_pol_sf"/>
</dbReference>
<sequence>MVLRQSTERRYPSWLEEYLVNAALHENSESLTANHRWRANETKIPKSFTEAMKTPQKDEWYHGMENEVNAMFSKRVLVPIDEAEDPAKANKLGLMWRFQVKTDDQEFITRFRPRLVGLGNHQQPGIDYVESFSPVARIVTFRVLVALATKFGLVLYQGDVQTAYLNANLQIRQYVRNIPGFPQPPGIIYRVDRALYGLHQSGAEWNEEIDNWLVTQEFKRSETEPCLYFYCKHAVLALLMLYVDDVVLATDYKAYKASFFEAIDAKYGFQDGGKLHYFLGINVEQDETDTYIHQTKYCKEVLEKVGFGEAHELNKYGRPVGWHGQSWAYYKGMMKLTFEEKDVLDYATGNKILVGNASANEVKAFREAQVTIKQLILASLSMELGLRVMTKATGTEMWKYLEDFYEGKTNAATRTNQEIILYNKLNAMKCKPTWDVAQHVESVNFPQIRSSK</sequence>
<evidence type="ECO:0000259" key="1">
    <source>
        <dbReference type="Pfam" id="PF07727"/>
    </source>
</evidence>